<name>A0AAD9K6D2_9ANNE</name>
<reference evidence="2" key="1">
    <citation type="journal article" date="2023" name="Mol. Biol. Evol.">
        <title>Third-Generation Sequencing Reveals the Adaptive Role of the Epigenome in Three Deep-Sea Polychaetes.</title>
        <authorList>
            <person name="Perez M."/>
            <person name="Aroh O."/>
            <person name="Sun Y."/>
            <person name="Lan Y."/>
            <person name="Juniper S.K."/>
            <person name="Young C.R."/>
            <person name="Angers B."/>
            <person name="Qian P.Y."/>
        </authorList>
    </citation>
    <scope>NUCLEOTIDE SEQUENCE</scope>
    <source>
        <strain evidence="2">P08H-3</strain>
    </source>
</reference>
<sequence>MRRQYLTIAIACIFCLLILGASGYRNYKTHNEVINKNYEHKGKGRYKVKQPAEKPWLLLPNHNQCFQNWCDRNEDCCRGYNICDLSAKVCIDCWYGYHCRSSANCCENFPICEKKYNEEYGRCINPNY</sequence>
<gene>
    <name evidence="2" type="ORF">LSH36_49g00046</name>
</gene>
<protein>
    <submittedName>
        <fullName evidence="2">Uncharacterized protein</fullName>
    </submittedName>
</protein>
<dbReference type="Proteomes" id="UP001208570">
    <property type="component" value="Unassembled WGS sequence"/>
</dbReference>
<keyword evidence="1" id="KW-0732">Signal</keyword>
<feature type="signal peptide" evidence="1">
    <location>
        <begin position="1"/>
        <end position="23"/>
    </location>
</feature>
<dbReference type="AlphaFoldDB" id="A0AAD9K6D2"/>
<evidence type="ECO:0000256" key="1">
    <source>
        <dbReference type="SAM" id="SignalP"/>
    </source>
</evidence>
<organism evidence="2 3">
    <name type="scientific">Paralvinella palmiformis</name>
    <dbReference type="NCBI Taxonomy" id="53620"/>
    <lineage>
        <taxon>Eukaryota</taxon>
        <taxon>Metazoa</taxon>
        <taxon>Spiralia</taxon>
        <taxon>Lophotrochozoa</taxon>
        <taxon>Annelida</taxon>
        <taxon>Polychaeta</taxon>
        <taxon>Sedentaria</taxon>
        <taxon>Canalipalpata</taxon>
        <taxon>Terebellida</taxon>
        <taxon>Terebelliformia</taxon>
        <taxon>Alvinellidae</taxon>
        <taxon>Paralvinella</taxon>
    </lineage>
</organism>
<feature type="chain" id="PRO_5042010359" evidence="1">
    <location>
        <begin position="24"/>
        <end position="128"/>
    </location>
</feature>
<evidence type="ECO:0000313" key="3">
    <source>
        <dbReference type="Proteomes" id="UP001208570"/>
    </source>
</evidence>
<proteinExistence type="predicted"/>
<accession>A0AAD9K6D2</accession>
<keyword evidence="3" id="KW-1185">Reference proteome</keyword>
<comment type="caution">
    <text evidence="2">The sequence shown here is derived from an EMBL/GenBank/DDBJ whole genome shotgun (WGS) entry which is preliminary data.</text>
</comment>
<evidence type="ECO:0000313" key="2">
    <source>
        <dbReference type="EMBL" id="KAK2165492.1"/>
    </source>
</evidence>
<dbReference type="EMBL" id="JAODUP010000049">
    <property type="protein sequence ID" value="KAK2165492.1"/>
    <property type="molecule type" value="Genomic_DNA"/>
</dbReference>